<evidence type="ECO:0000313" key="2">
    <source>
        <dbReference type="Proteomes" id="UP000198915"/>
    </source>
</evidence>
<protein>
    <submittedName>
        <fullName evidence="1">Uncharacterized protein</fullName>
    </submittedName>
</protein>
<accession>A0A1I3P720</accession>
<dbReference type="Proteomes" id="UP000198915">
    <property type="component" value="Unassembled WGS sequence"/>
</dbReference>
<dbReference type="RefSeq" id="WP_092266785.1">
    <property type="nucleotide sequence ID" value="NZ_FORT01000002.1"/>
</dbReference>
<proteinExistence type="predicted"/>
<organism evidence="1 2">
    <name type="scientific">Brevibacillus centrosporus</name>
    <dbReference type="NCBI Taxonomy" id="54910"/>
    <lineage>
        <taxon>Bacteria</taxon>
        <taxon>Bacillati</taxon>
        <taxon>Bacillota</taxon>
        <taxon>Bacilli</taxon>
        <taxon>Bacillales</taxon>
        <taxon>Paenibacillaceae</taxon>
        <taxon>Brevibacillus</taxon>
    </lineage>
</organism>
<name>A0A1I3P720_9BACL</name>
<dbReference type="EMBL" id="FORT01000002">
    <property type="protein sequence ID" value="SFJ17333.1"/>
    <property type="molecule type" value="Genomic_DNA"/>
</dbReference>
<evidence type="ECO:0000313" key="1">
    <source>
        <dbReference type="EMBL" id="SFJ17333.1"/>
    </source>
</evidence>
<keyword evidence="2" id="KW-1185">Reference proteome</keyword>
<dbReference type="AlphaFoldDB" id="A0A1I3P720"/>
<reference evidence="2" key="1">
    <citation type="submission" date="2016-10" db="EMBL/GenBank/DDBJ databases">
        <authorList>
            <person name="Varghese N."/>
            <person name="Submissions S."/>
        </authorList>
    </citation>
    <scope>NUCLEOTIDE SEQUENCE [LARGE SCALE GENOMIC DNA]</scope>
    <source>
        <strain evidence="2">OK042</strain>
    </source>
</reference>
<sequence>MPRLIAPVFNSTTPQSVRIDMPNSFTLTSGAEKPYQVASRYLRNEMDENRRMFDKRVDMSSLFLVGDYPEMRLSDDRDWIEEIENKLNLATTSGTCSIPYVITAQANLYGITYLKRSLDGGKYMFDEDAQRIFLALLERNLPTLAFRRYSLSLEKKSYEDQLLDLWIGLESLFVPDGKKGEITYKLRLRMAYYFGETLKQREKIAQLIKKSYNHRSEIVHSGKVFGNSLEEEVGILRLMARAAILNVAMEGITLQDLRVRLDQLILTGDSYYAHYQPSFFERVSL</sequence>
<dbReference type="STRING" id="1884381.SAMN05518846_102278"/>
<gene>
    <name evidence="1" type="ORF">SAMN05518846_102278</name>
</gene>